<sequence length="58" mass="6641">MNNPVSTMPRDSVARCPAEWPGRRRTPHKPRCALPVGHDGQHRAESRADDNTNDMYVW</sequence>
<dbReference type="Proteomes" id="UP000035088">
    <property type="component" value="Unassembled WGS sequence"/>
</dbReference>
<feature type="compositionally biased region" description="Basic and acidic residues" evidence="1">
    <location>
        <begin position="39"/>
        <end position="50"/>
    </location>
</feature>
<name>G7H1A0_9ACTN</name>
<reference evidence="2 3" key="1">
    <citation type="submission" date="2011-11" db="EMBL/GenBank/DDBJ databases">
        <title>Whole genome shotgun sequence of Gordonia araii NBRC 100433.</title>
        <authorList>
            <person name="Yoshida Y."/>
            <person name="Hosoyama A."/>
            <person name="Tsuchikane K."/>
            <person name="Katsumata H."/>
            <person name="Yamazaki S."/>
            <person name="Fujita N."/>
        </authorList>
    </citation>
    <scope>NUCLEOTIDE SEQUENCE [LARGE SCALE GENOMIC DNA]</scope>
    <source>
        <strain evidence="2 3">NBRC 100433</strain>
    </source>
</reference>
<gene>
    <name evidence="2" type="ORF">GOARA_043_00350</name>
</gene>
<organism evidence="2 3">
    <name type="scientific">Gordonia araii NBRC 100433</name>
    <dbReference type="NCBI Taxonomy" id="1073574"/>
    <lineage>
        <taxon>Bacteria</taxon>
        <taxon>Bacillati</taxon>
        <taxon>Actinomycetota</taxon>
        <taxon>Actinomycetes</taxon>
        <taxon>Mycobacteriales</taxon>
        <taxon>Gordoniaceae</taxon>
        <taxon>Gordonia</taxon>
    </lineage>
</organism>
<dbReference type="RefSeq" id="WP_007321635.1">
    <property type="nucleotide sequence ID" value="NZ_BAEE01000043.1"/>
</dbReference>
<evidence type="ECO:0000256" key="1">
    <source>
        <dbReference type="SAM" id="MobiDB-lite"/>
    </source>
</evidence>
<dbReference type="EMBL" id="BAEE01000043">
    <property type="protein sequence ID" value="GAB09560.1"/>
    <property type="molecule type" value="Genomic_DNA"/>
</dbReference>
<comment type="caution">
    <text evidence="2">The sequence shown here is derived from an EMBL/GenBank/DDBJ whole genome shotgun (WGS) entry which is preliminary data.</text>
</comment>
<accession>G7H1A0</accession>
<evidence type="ECO:0000313" key="2">
    <source>
        <dbReference type="EMBL" id="GAB09560.1"/>
    </source>
</evidence>
<dbReference type="AlphaFoldDB" id="G7H1A0"/>
<dbReference type="STRING" id="1073574.GOARA_043_00350"/>
<protein>
    <submittedName>
        <fullName evidence="2">Uncharacterized protein</fullName>
    </submittedName>
</protein>
<keyword evidence="3" id="KW-1185">Reference proteome</keyword>
<evidence type="ECO:0000313" key="3">
    <source>
        <dbReference type="Proteomes" id="UP000035088"/>
    </source>
</evidence>
<feature type="region of interest" description="Disordered" evidence="1">
    <location>
        <begin position="1"/>
        <end position="58"/>
    </location>
</feature>
<proteinExistence type="predicted"/>